<evidence type="ECO:0000313" key="1">
    <source>
        <dbReference type="EMBL" id="ARF09255.1"/>
    </source>
</evidence>
<accession>A0A1V0SC16</accession>
<organism evidence="1">
    <name type="scientific">Catovirus CTV1</name>
    <dbReference type="NCBI Taxonomy" id="1977631"/>
    <lineage>
        <taxon>Viruses</taxon>
        <taxon>Varidnaviria</taxon>
        <taxon>Bamfordvirae</taxon>
        <taxon>Nucleocytoviricota</taxon>
        <taxon>Megaviricetes</taxon>
        <taxon>Imitervirales</taxon>
        <taxon>Mimiviridae</taxon>
        <taxon>Klosneuvirinae</taxon>
        <taxon>Catovirus</taxon>
    </lineage>
</organism>
<dbReference type="EMBL" id="KY684084">
    <property type="protein sequence ID" value="ARF09255.1"/>
    <property type="molecule type" value="Genomic_DNA"/>
</dbReference>
<protein>
    <submittedName>
        <fullName evidence="1">Uncharacterized protein</fullName>
    </submittedName>
</protein>
<proteinExistence type="predicted"/>
<reference evidence="1" key="1">
    <citation type="journal article" date="2017" name="Science">
        <title>Giant viruses with an expanded complement of translation system components.</title>
        <authorList>
            <person name="Schulz F."/>
            <person name="Yutin N."/>
            <person name="Ivanova N.N."/>
            <person name="Ortega D.R."/>
            <person name="Lee T.K."/>
            <person name="Vierheilig J."/>
            <person name="Daims H."/>
            <person name="Horn M."/>
            <person name="Wagner M."/>
            <person name="Jensen G.J."/>
            <person name="Kyrpides N.C."/>
            <person name="Koonin E.V."/>
            <person name="Woyke T."/>
        </authorList>
    </citation>
    <scope>NUCLEOTIDE SEQUENCE</scope>
    <source>
        <strain evidence="1">CTV1</strain>
    </source>
</reference>
<sequence length="293" mass="33589">MFNYNGISSNSSMNNGLYNFDKSYSKSKQLIDKTDFSNKGNLVHNNVADNMLLERVTEYQINIDSNDRKISVYPNPFKFTVIFGGIGPQQLNSRNGNKKYDDEDNSYFEGSPAPVIDRKFKNVKYVKIDFIMLPKTVMLFEQNNKYDFEHSDRCTHLTSYGYLILKINELSSGRILGTNTLLTDNSFVLYPDKSMGPDYVMWVTSNGSRIYNNSNLGNLDKLTFSILTPSGKQLHFIDSKQKEIDFSVLYKQSKRGEENSICLKKVLEKLKCYISVIVGVVENEINTNTKYES</sequence>
<gene>
    <name evidence="1" type="ORF">Catovirus_2_204</name>
</gene>
<name>A0A1V0SC16_9VIRU</name>